<protein>
    <submittedName>
        <fullName evidence="1">Uncharacterized protein</fullName>
    </submittedName>
</protein>
<dbReference type="EMBL" id="CADEAL010000091">
    <property type="protein sequence ID" value="CAB1414197.1"/>
    <property type="molecule type" value="Genomic_DNA"/>
</dbReference>
<dbReference type="AlphaFoldDB" id="A0A9N7Y6C2"/>
<evidence type="ECO:0000313" key="2">
    <source>
        <dbReference type="Proteomes" id="UP001153269"/>
    </source>
</evidence>
<proteinExistence type="predicted"/>
<accession>A0A9N7Y6C2</accession>
<sequence>MKNKLKKASRWNSAILLLARSLFPLSEDGERKRNPSTSSSSTSFLLPLPNNPALPLFPSLLLPLLVFPPRSPGTVLAVGSCSLVSLSSGGIAPTAQEHSAVLPRPQWVCFSLGSATLRLDTEPHASARRREGKGNLSECNEAVQRASEDEVLLPVKGRDSGGRRARLKERERAGLEHHWELLSDAEAVPRLNTMPSQDRKPDCNPQVGFLRTQTIAGRGCRELGAETGFTGLYGEFKLVVHNPVCGKDTVKEQLAVGSLHILKQQLSSCSQTNLSADL</sequence>
<comment type="caution">
    <text evidence="1">The sequence shown here is derived from an EMBL/GenBank/DDBJ whole genome shotgun (WGS) entry which is preliminary data.</text>
</comment>
<organism evidence="1 2">
    <name type="scientific">Pleuronectes platessa</name>
    <name type="common">European plaice</name>
    <dbReference type="NCBI Taxonomy" id="8262"/>
    <lineage>
        <taxon>Eukaryota</taxon>
        <taxon>Metazoa</taxon>
        <taxon>Chordata</taxon>
        <taxon>Craniata</taxon>
        <taxon>Vertebrata</taxon>
        <taxon>Euteleostomi</taxon>
        <taxon>Actinopterygii</taxon>
        <taxon>Neopterygii</taxon>
        <taxon>Teleostei</taxon>
        <taxon>Neoteleostei</taxon>
        <taxon>Acanthomorphata</taxon>
        <taxon>Carangaria</taxon>
        <taxon>Pleuronectiformes</taxon>
        <taxon>Pleuronectoidei</taxon>
        <taxon>Pleuronectidae</taxon>
        <taxon>Pleuronectes</taxon>
    </lineage>
</organism>
<keyword evidence="2" id="KW-1185">Reference proteome</keyword>
<evidence type="ECO:0000313" key="1">
    <source>
        <dbReference type="EMBL" id="CAB1414197.1"/>
    </source>
</evidence>
<reference evidence="1" key="1">
    <citation type="submission" date="2020-03" db="EMBL/GenBank/DDBJ databases">
        <authorList>
            <person name="Weist P."/>
        </authorList>
    </citation>
    <scope>NUCLEOTIDE SEQUENCE</scope>
</reference>
<name>A0A9N7Y6C2_PLEPL</name>
<gene>
    <name evidence="1" type="ORF">PLEPLA_LOCUS1904</name>
</gene>
<dbReference type="Proteomes" id="UP001153269">
    <property type="component" value="Unassembled WGS sequence"/>
</dbReference>